<evidence type="ECO:0000313" key="2">
    <source>
        <dbReference type="Proteomes" id="UP001054945"/>
    </source>
</evidence>
<sequence length="195" mass="22235">MSVDRFHLFKDWRGDHKKISSKTRYRGRVCDDLQVAFMRIIDETEGDLSKVIICLSEPECWNKVVNYKTSSANDVPCKSEVYDDLCKDSKDASKTDAENIPSEDSKNLTLEPKIHEIFFQLIEDGTTHFCEIVGGRKSGLKDFRVISSGPRNGSASELKIASEQKQINVLIVGFRNKIHRHHTTSFQGVHTRTIF</sequence>
<gene>
    <name evidence="1" type="ORF">CEXT_506851</name>
</gene>
<organism evidence="1 2">
    <name type="scientific">Caerostris extrusa</name>
    <name type="common">Bark spider</name>
    <name type="synonym">Caerostris bankana</name>
    <dbReference type="NCBI Taxonomy" id="172846"/>
    <lineage>
        <taxon>Eukaryota</taxon>
        <taxon>Metazoa</taxon>
        <taxon>Ecdysozoa</taxon>
        <taxon>Arthropoda</taxon>
        <taxon>Chelicerata</taxon>
        <taxon>Arachnida</taxon>
        <taxon>Araneae</taxon>
        <taxon>Araneomorphae</taxon>
        <taxon>Entelegynae</taxon>
        <taxon>Araneoidea</taxon>
        <taxon>Araneidae</taxon>
        <taxon>Caerostris</taxon>
    </lineage>
</organism>
<evidence type="ECO:0000313" key="1">
    <source>
        <dbReference type="EMBL" id="GIY46293.1"/>
    </source>
</evidence>
<keyword evidence="2" id="KW-1185">Reference proteome</keyword>
<dbReference type="Proteomes" id="UP001054945">
    <property type="component" value="Unassembled WGS sequence"/>
</dbReference>
<comment type="caution">
    <text evidence="1">The sequence shown here is derived from an EMBL/GenBank/DDBJ whole genome shotgun (WGS) entry which is preliminary data.</text>
</comment>
<accession>A0AAV4TQN4</accession>
<protein>
    <submittedName>
        <fullName evidence="1">Uncharacterized protein</fullName>
    </submittedName>
</protein>
<proteinExistence type="predicted"/>
<dbReference type="AlphaFoldDB" id="A0AAV4TQN4"/>
<name>A0AAV4TQN4_CAEEX</name>
<reference evidence="1 2" key="1">
    <citation type="submission" date="2021-06" db="EMBL/GenBank/DDBJ databases">
        <title>Caerostris extrusa draft genome.</title>
        <authorList>
            <person name="Kono N."/>
            <person name="Arakawa K."/>
        </authorList>
    </citation>
    <scope>NUCLEOTIDE SEQUENCE [LARGE SCALE GENOMIC DNA]</scope>
</reference>
<dbReference type="EMBL" id="BPLR01011395">
    <property type="protein sequence ID" value="GIY46293.1"/>
    <property type="molecule type" value="Genomic_DNA"/>
</dbReference>